<gene>
    <name evidence="2" type="ORF">CHS0354_000215</name>
</gene>
<feature type="region of interest" description="Disordered" evidence="1">
    <location>
        <begin position="31"/>
        <end position="52"/>
    </location>
</feature>
<comment type="caution">
    <text evidence="2">The sequence shown here is derived from an EMBL/GenBank/DDBJ whole genome shotgun (WGS) entry which is preliminary data.</text>
</comment>
<proteinExistence type="predicted"/>
<sequence length="52" mass="5864">MMINLSQSATMFEMYLRKTHLPLVTPNVTLPKSEEHITENTRAGSTQTNTKA</sequence>
<reference evidence="2" key="1">
    <citation type="journal article" date="2021" name="Genome Biol. Evol.">
        <title>A High-Quality Reference Genome for a Parasitic Bivalve with Doubly Uniparental Inheritance (Bivalvia: Unionida).</title>
        <authorList>
            <person name="Smith C.H."/>
        </authorList>
    </citation>
    <scope>NUCLEOTIDE SEQUENCE</scope>
    <source>
        <strain evidence="2">CHS0354</strain>
    </source>
</reference>
<keyword evidence="3" id="KW-1185">Reference proteome</keyword>
<feature type="non-terminal residue" evidence="2">
    <location>
        <position position="52"/>
    </location>
</feature>
<dbReference type="EMBL" id="JAEAOA010000062">
    <property type="protein sequence ID" value="KAK3577798.1"/>
    <property type="molecule type" value="Genomic_DNA"/>
</dbReference>
<organism evidence="2 3">
    <name type="scientific">Potamilus streckersoni</name>
    <dbReference type="NCBI Taxonomy" id="2493646"/>
    <lineage>
        <taxon>Eukaryota</taxon>
        <taxon>Metazoa</taxon>
        <taxon>Spiralia</taxon>
        <taxon>Lophotrochozoa</taxon>
        <taxon>Mollusca</taxon>
        <taxon>Bivalvia</taxon>
        <taxon>Autobranchia</taxon>
        <taxon>Heteroconchia</taxon>
        <taxon>Palaeoheterodonta</taxon>
        <taxon>Unionida</taxon>
        <taxon>Unionoidea</taxon>
        <taxon>Unionidae</taxon>
        <taxon>Ambleminae</taxon>
        <taxon>Lampsilini</taxon>
        <taxon>Potamilus</taxon>
    </lineage>
</organism>
<reference evidence="2" key="2">
    <citation type="journal article" date="2021" name="Genome Biol. Evol.">
        <title>Developing a high-quality reference genome for a parasitic bivalve with doubly uniparental inheritance (Bivalvia: Unionida).</title>
        <authorList>
            <person name="Smith C.H."/>
        </authorList>
    </citation>
    <scope>NUCLEOTIDE SEQUENCE</scope>
    <source>
        <strain evidence="2">CHS0354</strain>
        <tissue evidence="2">Mantle</tissue>
    </source>
</reference>
<feature type="compositionally biased region" description="Polar residues" evidence="1">
    <location>
        <begin position="40"/>
        <end position="52"/>
    </location>
</feature>
<reference evidence="2" key="3">
    <citation type="submission" date="2023-05" db="EMBL/GenBank/DDBJ databases">
        <authorList>
            <person name="Smith C.H."/>
        </authorList>
    </citation>
    <scope>NUCLEOTIDE SEQUENCE</scope>
    <source>
        <strain evidence="2">CHS0354</strain>
        <tissue evidence="2">Mantle</tissue>
    </source>
</reference>
<protein>
    <submittedName>
        <fullName evidence="2">Uncharacterized protein</fullName>
    </submittedName>
</protein>
<evidence type="ECO:0000313" key="3">
    <source>
        <dbReference type="Proteomes" id="UP001195483"/>
    </source>
</evidence>
<evidence type="ECO:0000256" key="1">
    <source>
        <dbReference type="SAM" id="MobiDB-lite"/>
    </source>
</evidence>
<accession>A0AAE0VGV9</accession>
<dbReference type="Proteomes" id="UP001195483">
    <property type="component" value="Unassembled WGS sequence"/>
</dbReference>
<evidence type="ECO:0000313" key="2">
    <source>
        <dbReference type="EMBL" id="KAK3577798.1"/>
    </source>
</evidence>
<dbReference type="AlphaFoldDB" id="A0AAE0VGV9"/>
<name>A0AAE0VGV9_9BIVA</name>